<dbReference type="PROSITE" id="PS00875">
    <property type="entry name" value="T2SP_D"/>
    <property type="match status" value="1"/>
</dbReference>
<dbReference type="PANTHER" id="PTHR30332">
    <property type="entry name" value="PROBABLE GENERAL SECRETION PATHWAY PROTEIN D"/>
    <property type="match status" value="1"/>
</dbReference>
<dbReference type="OrthoDB" id="9779724at2"/>
<evidence type="ECO:0000313" key="15">
    <source>
        <dbReference type="Proteomes" id="UP000248918"/>
    </source>
</evidence>
<sequence>MLMMSRNYSIVRKGDGPPPWLPYAARSVPRHLAGALGMAWVLLPLASLALPGSTHAATPAWHGTPIHYAVNGAPLPDVLRDVLAVEGLNADIGRDVKGAVNARFDDTPGNVFTQLTEAYGLVWYFDGKAMHVTTAADVRSRVIPFAPMTREAVASLLRNLDLDDARLPIRYSATTVKVAGPSRFVEAVAEAIDQAQRQTTVAPNPEDPVIRIFPLHYAQAQDIRYTVGSQERVMPGVASLLRQLMADNWPGNAPGNAPSNAPRPRADDAQADARAAARTEARNARGGPPPLPSLLGLGMASVPAGAAGAAAPLPELEGGEPRAASPARRNIVADARTNAVIISDLASTMPNYERAIAMLDQPQELVEIDAVVIDVSSNAARSLGVGWGGANGRINGASGTASAPLSFDAAALMTPASAAAGLNLATLVGNSAQYLFAQLNALENTGEARVQSRPRVLTLNNTEAALTSRSSVYVRVAGNQAVDLYNIDTGLTLKVTPNIEASGEPRRNIRLNIQIDDGAFNTTSSVDGIPQVDNHSVVTQAIVRDGESLLIGGYQYERSERKASKVPVLGDVPYLGALFRDTATTHERLERLILITPRLKSSAGAGAPNVTLAGSSAMSGAASVAAIGADAATPFAVAAPATDGVAALLAMAPLAQPVPVLPAPAVQPVQSFPPARPAQPVQSASPVQPAQPVPSAQFLPPTPSVDAALRKLAQPSAPSASPPSAGLPLAQKMPWETRDDR</sequence>
<feature type="compositionally biased region" description="Low complexity" evidence="11">
    <location>
        <begin position="678"/>
        <end position="697"/>
    </location>
</feature>
<evidence type="ECO:0000256" key="1">
    <source>
        <dbReference type="ARBA" id="ARBA00004442"/>
    </source>
</evidence>
<dbReference type="PRINTS" id="PR01337">
    <property type="entry name" value="TYPE3OMGPROT"/>
</dbReference>
<dbReference type="GO" id="GO:0015627">
    <property type="term" value="C:type II protein secretion system complex"/>
    <property type="evidence" value="ECO:0007669"/>
    <property type="project" value="TreeGrafter"/>
</dbReference>
<evidence type="ECO:0000256" key="9">
    <source>
        <dbReference type="HAMAP-Rule" id="MF_02219"/>
    </source>
</evidence>
<reference evidence="14 15" key="1">
    <citation type="submission" date="2018-06" db="EMBL/GenBank/DDBJ databases">
        <title>Genomic Encyclopedia of Type Strains, Phase III (KMG-III): the genomes of soil and plant-associated and newly described type strains.</title>
        <authorList>
            <person name="Whitman W."/>
        </authorList>
    </citation>
    <scope>NUCLEOTIDE SEQUENCE [LARGE SCALE GENOMIC DNA]</scope>
    <source>
        <strain evidence="14 15">LMG 23644</strain>
    </source>
</reference>
<evidence type="ECO:0000256" key="6">
    <source>
        <dbReference type="ARBA" id="ARBA00023010"/>
    </source>
</evidence>
<dbReference type="InterPro" id="IPR050810">
    <property type="entry name" value="Bact_Secretion_Sys_Channel"/>
</dbReference>
<evidence type="ECO:0000256" key="5">
    <source>
        <dbReference type="ARBA" id="ARBA00022927"/>
    </source>
</evidence>
<dbReference type="Gene3D" id="3.30.1370.120">
    <property type="match status" value="2"/>
</dbReference>
<evidence type="ECO:0000256" key="4">
    <source>
        <dbReference type="ARBA" id="ARBA00022729"/>
    </source>
</evidence>
<dbReference type="Gene3D" id="3.55.50.30">
    <property type="match status" value="1"/>
</dbReference>
<organism evidence="14 15">
    <name type="scientific">Paraburkholderia bryophila</name>
    <dbReference type="NCBI Taxonomy" id="420952"/>
    <lineage>
        <taxon>Bacteria</taxon>
        <taxon>Pseudomonadati</taxon>
        <taxon>Pseudomonadota</taxon>
        <taxon>Betaproteobacteria</taxon>
        <taxon>Burkholderiales</taxon>
        <taxon>Burkholderiaceae</taxon>
        <taxon>Paraburkholderia</taxon>
    </lineage>
</organism>
<evidence type="ECO:0000256" key="8">
    <source>
        <dbReference type="ARBA" id="ARBA00023237"/>
    </source>
</evidence>
<dbReference type="PANTHER" id="PTHR30332:SF5">
    <property type="entry name" value="SPI-1 TYPE 3 SECRETION SYSTEM SECRETIN"/>
    <property type="match status" value="1"/>
</dbReference>
<comment type="caution">
    <text evidence="14">The sequence shown here is derived from an EMBL/GenBank/DDBJ whole genome shotgun (WGS) entry which is preliminary data.</text>
</comment>
<comment type="function">
    <text evidence="9">Component of the type III secretion system (T3SS), also called injectisome, which is used to inject bacterial effector proteins into eukaryotic host cells. Forms a ring-shaped multimeric structure with an apparent central pore in the outer membrane.</text>
</comment>
<feature type="region of interest" description="Disordered" evidence="11">
    <location>
        <begin position="249"/>
        <end position="297"/>
    </location>
</feature>
<dbReference type="InterPro" id="IPR003522">
    <property type="entry name" value="T3SS_OM_pore_YscC"/>
</dbReference>
<dbReference type="NCBIfam" id="TIGR02516">
    <property type="entry name" value="type_III_yscC"/>
    <property type="match status" value="1"/>
</dbReference>
<evidence type="ECO:0000259" key="13">
    <source>
        <dbReference type="Pfam" id="PF03958"/>
    </source>
</evidence>
<dbReference type="InterPro" id="IPR004845">
    <property type="entry name" value="T2SS_GspD_CS"/>
</dbReference>
<dbReference type="Pfam" id="PF03958">
    <property type="entry name" value="Secretin_N"/>
    <property type="match status" value="1"/>
</dbReference>
<name>A0A329BH71_9BURK</name>
<dbReference type="HAMAP" id="MF_02219">
    <property type="entry name" value="Type_III_secretin"/>
    <property type="match status" value="1"/>
</dbReference>
<dbReference type="GO" id="GO:0030254">
    <property type="term" value="P:protein secretion by the type III secretion system"/>
    <property type="evidence" value="ECO:0007669"/>
    <property type="project" value="UniProtKB-UniRule"/>
</dbReference>
<evidence type="ECO:0000259" key="12">
    <source>
        <dbReference type="Pfam" id="PF00263"/>
    </source>
</evidence>
<comment type="subcellular location">
    <subcellularLocation>
        <location evidence="1 9 10">Cell outer membrane</location>
    </subcellularLocation>
</comment>
<evidence type="ECO:0000256" key="2">
    <source>
        <dbReference type="ARBA" id="ARBA00007032"/>
    </source>
</evidence>
<keyword evidence="5 9" id="KW-0653">Protein transport</keyword>
<evidence type="ECO:0000256" key="7">
    <source>
        <dbReference type="ARBA" id="ARBA00023136"/>
    </source>
</evidence>
<keyword evidence="4 9" id="KW-0732">Signal</keyword>
<comment type="similarity">
    <text evidence="2 9">Belongs to the bacterial secretin family. T3SS SctC subfamily.</text>
</comment>
<feature type="compositionally biased region" description="Low complexity" evidence="11">
    <location>
        <begin position="712"/>
        <end position="731"/>
    </location>
</feature>
<keyword evidence="8 9" id="KW-0998">Cell outer membrane</keyword>
<accession>A0A329BH71</accession>
<dbReference type="InterPro" id="IPR038591">
    <property type="entry name" value="NolW-like_sf"/>
</dbReference>
<dbReference type="AlphaFoldDB" id="A0A329BH71"/>
<dbReference type="InterPro" id="IPR004846">
    <property type="entry name" value="T2SS/T3SS_dom"/>
</dbReference>
<dbReference type="GO" id="GO:0030257">
    <property type="term" value="C:type III protein secretion system complex"/>
    <property type="evidence" value="ECO:0007669"/>
    <property type="project" value="UniProtKB-UniRule"/>
</dbReference>
<feature type="domain" description="Type II/III secretion system secretin-like" evidence="12">
    <location>
        <begin position="441"/>
        <end position="599"/>
    </location>
</feature>
<keyword evidence="6 9" id="KW-0811">Translocation</keyword>
<proteinExistence type="inferred from homology"/>
<feature type="region of interest" description="Disordered" evidence="11">
    <location>
        <begin position="671"/>
        <end position="741"/>
    </location>
</feature>
<gene>
    <name evidence="9" type="primary">sctC</name>
    <name evidence="14" type="ORF">BX591_12858</name>
</gene>
<protein>
    <recommendedName>
        <fullName evidence="9">Type 3 secretion system secretin</fullName>
        <shortName evidence="9">T3SS secretin</shortName>
    </recommendedName>
</protein>
<evidence type="ECO:0000256" key="3">
    <source>
        <dbReference type="ARBA" id="ARBA00022448"/>
    </source>
</evidence>
<keyword evidence="7 9" id="KW-0472">Membrane</keyword>
<evidence type="ECO:0000256" key="11">
    <source>
        <dbReference type="SAM" id="MobiDB-lite"/>
    </source>
</evidence>
<keyword evidence="3 9" id="KW-0813">Transport</keyword>
<feature type="domain" description="NolW-like" evidence="13">
    <location>
        <begin position="211"/>
        <end position="364"/>
    </location>
</feature>
<dbReference type="GO" id="GO:0009279">
    <property type="term" value="C:cell outer membrane"/>
    <property type="evidence" value="ECO:0007669"/>
    <property type="project" value="UniProtKB-SubCell"/>
</dbReference>
<comment type="subunit">
    <text evidence="9">The core secretion machinery of the T3SS is composed of approximately 20 different proteins, including cytoplasmic components, a base, an export apparatus and a needle. This subunit is part of the base, which anchors the injectisome in the bacterial cell envelope. Forms a stable homooligomeric complex.</text>
</comment>
<dbReference type="RefSeq" id="WP_111934726.1">
    <property type="nucleotide sequence ID" value="NZ_CADFFP010000030.1"/>
</dbReference>
<dbReference type="Pfam" id="PF00263">
    <property type="entry name" value="Secretin"/>
    <property type="match status" value="1"/>
</dbReference>
<evidence type="ECO:0000313" key="14">
    <source>
        <dbReference type="EMBL" id="RAS21538.1"/>
    </source>
</evidence>
<dbReference type="Proteomes" id="UP000248918">
    <property type="component" value="Unassembled WGS sequence"/>
</dbReference>
<dbReference type="InterPro" id="IPR005644">
    <property type="entry name" value="NolW-like"/>
</dbReference>
<dbReference type="EMBL" id="QLTK01000028">
    <property type="protein sequence ID" value="RAS21538.1"/>
    <property type="molecule type" value="Genomic_DNA"/>
</dbReference>
<evidence type="ECO:0000256" key="10">
    <source>
        <dbReference type="RuleBase" id="RU004004"/>
    </source>
</evidence>